<organism evidence="1">
    <name type="scientific">Vibrio phage PH669</name>
    <dbReference type="NCBI Taxonomy" id="2800823"/>
    <lineage>
        <taxon>Viruses</taxon>
        <taxon>Duplodnaviria</taxon>
        <taxon>Heunggongvirae</taxon>
        <taxon>Uroviricota</taxon>
        <taxon>Caudoviricetes</taxon>
        <taxon>Queuovirinae</taxon>
    </lineage>
</organism>
<evidence type="ECO:0008006" key="2">
    <source>
        <dbReference type="Google" id="ProtNLM"/>
    </source>
</evidence>
<name>A0A7T6ZML0_9CAUD</name>
<reference evidence="1" key="1">
    <citation type="submission" date="2020-12" db="EMBL/GenBank/DDBJ databases">
        <authorList>
            <person name="Hu Z."/>
        </authorList>
    </citation>
    <scope>NUCLEOTIDE SEQUENCE</scope>
</reference>
<evidence type="ECO:0000313" key="1">
    <source>
        <dbReference type="EMBL" id="QQK88511.1"/>
    </source>
</evidence>
<protein>
    <recommendedName>
        <fullName evidence="2">Tail protein</fullName>
    </recommendedName>
</protein>
<dbReference type="Gene3D" id="3.30.2000.20">
    <property type="match status" value="1"/>
</dbReference>
<proteinExistence type="predicted"/>
<sequence>MIYDDVEQAVIKAVKPHIPSGVNVSWPNSELTTKGERWLDIDNLFVDDRAITTGDKGENEIRGILQILVKIKPNVGGKSALSLATRLAKQFKAGKSFTHNQAHVIFRGATPGPAFTSGEYYTVPLSVNYYSRYSRTLGD</sequence>
<dbReference type="Pfam" id="PF13554">
    <property type="entry name" value="Phage_tail_terminator_5"/>
    <property type="match status" value="1"/>
</dbReference>
<dbReference type="InterPro" id="IPR025395">
    <property type="entry name" value="Phage_tail_terminator-like"/>
</dbReference>
<accession>A0A7T6ZML0</accession>
<dbReference type="EMBL" id="MW423737">
    <property type="protein sequence ID" value="QQK88511.1"/>
    <property type="molecule type" value="Genomic_DNA"/>
</dbReference>